<evidence type="ECO:0000256" key="1">
    <source>
        <dbReference type="ARBA" id="ARBA00006049"/>
    </source>
</evidence>
<proteinExistence type="inferred from homology"/>
<feature type="domain" description="EF-hand" evidence="6">
    <location>
        <begin position="81"/>
        <end position="116"/>
    </location>
</feature>
<comment type="caution">
    <text evidence="7">The sequence shown here is derived from an EMBL/GenBank/DDBJ whole genome shotgun (WGS) entry which is preliminary data.</text>
</comment>
<keyword evidence="8" id="KW-1185">Reference proteome</keyword>
<evidence type="ECO:0000256" key="2">
    <source>
        <dbReference type="ARBA" id="ARBA00022707"/>
    </source>
</evidence>
<dbReference type="PANTHER" id="PTHR23055:SF178">
    <property type="entry name" value="NEUROCALCIN HOMOLOG"/>
    <property type="match status" value="1"/>
</dbReference>
<name>A0A8J2LJV8_9HEXA</name>
<dbReference type="PROSITE" id="PS50222">
    <property type="entry name" value="EF_HAND_2"/>
    <property type="match status" value="3"/>
</dbReference>
<evidence type="ECO:0000256" key="4">
    <source>
        <dbReference type="ARBA" id="ARBA00022737"/>
    </source>
</evidence>
<dbReference type="PANTHER" id="PTHR23055">
    <property type="entry name" value="CALCIUM BINDING PROTEINS"/>
    <property type="match status" value="1"/>
</dbReference>
<dbReference type="SMART" id="SM00054">
    <property type="entry name" value="EFh"/>
    <property type="match status" value="3"/>
</dbReference>
<feature type="domain" description="EF-hand" evidence="6">
    <location>
        <begin position="161"/>
        <end position="196"/>
    </location>
</feature>
<evidence type="ECO:0000313" key="8">
    <source>
        <dbReference type="Proteomes" id="UP000708208"/>
    </source>
</evidence>
<dbReference type="InterPro" id="IPR018247">
    <property type="entry name" value="EF_Hand_1_Ca_BS"/>
</dbReference>
<dbReference type="EMBL" id="CAJVCH010570261">
    <property type="protein sequence ID" value="CAG7834489.1"/>
    <property type="molecule type" value="Genomic_DNA"/>
</dbReference>
<keyword evidence="4" id="KW-0677">Repeat</keyword>
<organism evidence="7 8">
    <name type="scientific">Allacma fusca</name>
    <dbReference type="NCBI Taxonomy" id="39272"/>
    <lineage>
        <taxon>Eukaryota</taxon>
        <taxon>Metazoa</taxon>
        <taxon>Ecdysozoa</taxon>
        <taxon>Arthropoda</taxon>
        <taxon>Hexapoda</taxon>
        <taxon>Collembola</taxon>
        <taxon>Symphypleona</taxon>
        <taxon>Sminthuridae</taxon>
        <taxon>Allacma</taxon>
    </lineage>
</organism>
<dbReference type="InterPro" id="IPR002048">
    <property type="entry name" value="EF_hand_dom"/>
</dbReference>
<dbReference type="Proteomes" id="UP000708208">
    <property type="component" value="Unassembled WGS sequence"/>
</dbReference>
<evidence type="ECO:0000259" key="6">
    <source>
        <dbReference type="PROSITE" id="PS50222"/>
    </source>
</evidence>
<keyword evidence="3" id="KW-0479">Metal-binding</keyword>
<dbReference type="Pfam" id="PF13202">
    <property type="entry name" value="EF-hand_5"/>
    <property type="match status" value="1"/>
</dbReference>
<dbReference type="OrthoDB" id="191686at2759"/>
<reference evidence="7" key="1">
    <citation type="submission" date="2021-06" db="EMBL/GenBank/DDBJ databases">
        <authorList>
            <person name="Hodson N. C."/>
            <person name="Mongue J. A."/>
            <person name="Jaron S. K."/>
        </authorList>
    </citation>
    <scope>NUCLEOTIDE SEQUENCE</scope>
</reference>
<protein>
    <recommendedName>
        <fullName evidence="6">EF-hand domain-containing protein</fullName>
    </recommendedName>
</protein>
<dbReference type="PROSITE" id="PS00018">
    <property type="entry name" value="EF_HAND_1"/>
    <property type="match status" value="3"/>
</dbReference>
<gene>
    <name evidence="7" type="ORF">AFUS01_LOCUS43992</name>
</gene>
<evidence type="ECO:0000256" key="3">
    <source>
        <dbReference type="ARBA" id="ARBA00022723"/>
    </source>
</evidence>
<sequence>MGQCVCTGKPGNPRRRHKLRKLVLEDLLKITKFNEDEIYEWYEAFLQAVPCGKMTYSIYQELVLKAVFRRGPENAEASGAKLMHHLDLSFRQYDVNGDQTISFREFMVGMSISTKGTLAEKITWAFSLYDIDKDGLITFEEMHEILMLVEKAYGNARSKKEMEKFVHCIFNFLDADHNGVISVQEFLAGLKSKPEIFEFFTGTSDVLTAFHICDLKSKS</sequence>
<keyword evidence="2" id="KW-0519">Myristate</keyword>
<accession>A0A8J2LJV8</accession>
<comment type="similarity">
    <text evidence="1">Belongs to the recoverin family.</text>
</comment>
<dbReference type="GO" id="GO:0005509">
    <property type="term" value="F:calcium ion binding"/>
    <property type="evidence" value="ECO:0007669"/>
    <property type="project" value="InterPro"/>
</dbReference>
<evidence type="ECO:0000256" key="5">
    <source>
        <dbReference type="ARBA" id="ARBA00023288"/>
    </source>
</evidence>
<keyword evidence="5" id="KW-0449">Lipoprotein</keyword>
<feature type="domain" description="EF-hand" evidence="6">
    <location>
        <begin position="117"/>
        <end position="152"/>
    </location>
</feature>
<dbReference type="CDD" id="cd00051">
    <property type="entry name" value="EFh"/>
    <property type="match status" value="2"/>
</dbReference>
<dbReference type="AlphaFoldDB" id="A0A8J2LJV8"/>
<dbReference type="InterPro" id="IPR028846">
    <property type="entry name" value="Recoverin"/>
</dbReference>
<dbReference type="Pfam" id="PF13499">
    <property type="entry name" value="EF-hand_7"/>
    <property type="match status" value="1"/>
</dbReference>
<evidence type="ECO:0000313" key="7">
    <source>
        <dbReference type="EMBL" id="CAG7834489.1"/>
    </source>
</evidence>